<proteinExistence type="predicted"/>
<evidence type="ECO:0000313" key="8">
    <source>
        <dbReference type="RefSeq" id="XP_019087562.1"/>
    </source>
</evidence>
<accession>A0ABM1QLC4</accession>
<dbReference type="InterPro" id="IPR019787">
    <property type="entry name" value="Znf_PHD-finger"/>
</dbReference>
<evidence type="ECO:0000256" key="3">
    <source>
        <dbReference type="ARBA" id="ARBA00022833"/>
    </source>
</evidence>
<sequence>MKDSGSEMINRDWVMKQKRRKLPSILDLLDQKVESSVAFDSPEYTSSAKPTKHRLRTDSTPERNSSKRKGNDGNYFECVICDLGGDLLCCDSCPRTYHTECLTPPLKRIPNGKWICPKCSPNSEALKPVNRLDAIAKRARTKTTKRNSQAGPKCERASQIYCSSIISGEQSSEKGKSVSAEESKSIGKEVYSSPMDGCSTADLGHASADDRPNSSSHGEGDMGKPADLSESKLSDTEKNHEAPVEKLEHASSEIVENKTVAEVETGKGKRKKRKRELNDGESVERLKTDKKRSKKSLSKVGSSQSTKSPESSKKKKKKNRVTLRSLSKSQSQTEIPEKVKVFVLGLIIPNA</sequence>
<dbReference type="SMART" id="SM00249">
    <property type="entry name" value="PHD"/>
    <property type="match status" value="1"/>
</dbReference>
<keyword evidence="1" id="KW-0479">Metal-binding</keyword>
<evidence type="ECO:0000256" key="1">
    <source>
        <dbReference type="ARBA" id="ARBA00022723"/>
    </source>
</evidence>
<dbReference type="Gene3D" id="3.30.40.10">
    <property type="entry name" value="Zinc/RING finger domain, C3HC4 (zinc finger)"/>
    <property type="match status" value="1"/>
</dbReference>
<feature type="compositionally biased region" description="Basic residues" evidence="5">
    <location>
        <begin position="288"/>
        <end position="297"/>
    </location>
</feature>
<dbReference type="InterPro" id="IPR001965">
    <property type="entry name" value="Znf_PHD"/>
</dbReference>
<protein>
    <submittedName>
        <fullName evidence="8">Protein CHROMATIN REMODELING 4-like</fullName>
    </submittedName>
</protein>
<dbReference type="PROSITE" id="PS01359">
    <property type="entry name" value="ZF_PHD_1"/>
    <property type="match status" value="1"/>
</dbReference>
<dbReference type="RefSeq" id="XP_019087562.1">
    <property type="nucleotide sequence ID" value="XM_019232017.1"/>
</dbReference>
<keyword evidence="7" id="KW-1185">Reference proteome</keyword>
<dbReference type="InterPro" id="IPR013083">
    <property type="entry name" value="Znf_RING/FYVE/PHD"/>
</dbReference>
<gene>
    <name evidence="8" type="primary">LOC104728592</name>
</gene>
<evidence type="ECO:0000256" key="4">
    <source>
        <dbReference type="PROSITE-ProRule" id="PRU00146"/>
    </source>
</evidence>
<keyword evidence="3" id="KW-0862">Zinc</keyword>
<feature type="region of interest" description="Disordered" evidence="5">
    <location>
        <begin position="172"/>
        <end position="334"/>
    </location>
</feature>
<dbReference type="Proteomes" id="UP000694864">
    <property type="component" value="Chromosome 11"/>
</dbReference>
<feature type="compositionally biased region" description="Basic and acidic residues" evidence="5">
    <location>
        <begin position="276"/>
        <end position="287"/>
    </location>
</feature>
<feature type="compositionally biased region" description="Basic and acidic residues" evidence="5">
    <location>
        <begin position="207"/>
        <end position="267"/>
    </location>
</feature>
<evidence type="ECO:0000256" key="2">
    <source>
        <dbReference type="ARBA" id="ARBA00022771"/>
    </source>
</evidence>
<dbReference type="PROSITE" id="PS50016">
    <property type="entry name" value="ZF_PHD_2"/>
    <property type="match status" value="1"/>
</dbReference>
<evidence type="ECO:0000259" key="6">
    <source>
        <dbReference type="PROSITE" id="PS50016"/>
    </source>
</evidence>
<dbReference type="InterPro" id="IPR019786">
    <property type="entry name" value="Zinc_finger_PHD-type_CS"/>
</dbReference>
<feature type="region of interest" description="Disordered" evidence="5">
    <location>
        <begin position="39"/>
        <end position="69"/>
    </location>
</feature>
<dbReference type="PANTHER" id="PTHR24102">
    <property type="entry name" value="PHD FINGER PROTEIN"/>
    <property type="match status" value="1"/>
</dbReference>
<feature type="compositionally biased region" description="Basic and acidic residues" evidence="5">
    <location>
        <begin position="172"/>
        <end position="187"/>
    </location>
</feature>
<name>A0ABM1QLC4_CAMSA</name>
<evidence type="ECO:0000256" key="5">
    <source>
        <dbReference type="SAM" id="MobiDB-lite"/>
    </source>
</evidence>
<reference evidence="7" key="1">
    <citation type="journal article" date="2014" name="Nat. Commun.">
        <title>The emerging biofuel crop Camelina sativa retains a highly undifferentiated hexaploid genome structure.</title>
        <authorList>
            <person name="Kagale S."/>
            <person name="Koh C."/>
            <person name="Nixon J."/>
            <person name="Bollina V."/>
            <person name="Clarke W.E."/>
            <person name="Tuteja R."/>
            <person name="Spillane C."/>
            <person name="Robinson S.J."/>
            <person name="Links M.G."/>
            <person name="Clarke C."/>
            <person name="Higgins E.E."/>
            <person name="Huebert T."/>
            <person name="Sharpe A.G."/>
            <person name="Parkin I.A."/>
        </authorList>
    </citation>
    <scope>NUCLEOTIDE SEQUENCE [LARGE SCALE GENOMIC DNA]</scope>
    <source>
        <strain evidence="7">cv. DH55</strain>
    </source>
</reference>
<dbReference type="Pfam" id="PF00628">
    <property type="entry name" value="PHD"/>
    <property type="match status" value="1"/>
</dbReference>
<organism evidence="7 8">
    <name type="scientific">Camelina sativa</name>
    <name type="common">False flax</name>
    <name type="synonym">Myagrum sativum</name>
    <dbReference type="NCBI Taxonomy" id="90675"/>
    <lineage>
        <taxon>Eukaryota</taxon>
        <taxon>Viridiplantae</taxon>
        <taxon>Streptophyta</taxon>
        <taxon>Embryophyta</taxon>
        <taxon>Tracheophyta</taxon>
        <taxon>Spermatophyta</taxon>
        <taxon>Magnoliopsida</taxon>
        <taxon>eudicotyledons</taxon>
        <taxon>Gunneridae</taxon>
        <taxon>Pentapetalae</taxon>
        <taxon>rosids</taxon>
        <taxon>malvids</taxon>
        <taxon>Brassicales</taxon>
        <taxon>Brassicaceae</taxon>
        <taxon>Camelineae</taxon>
        <taxon>Camelina</taxon>
    </lineage>
</organism>
<feature type="compositionally biased region" description="Polar residues" evidence="5">
    <location>
        <begin position="322"/>
        <end position="334"/>
    </location>
</feature>
<dbReference type="SUPFAM" id="SSF57903">
    <property type="entry name" value="FYVE/PHD zinc finger"/>
    <property type="match status" value="1"/>
</dbReference>
<keyword evidence="2 4" id="KW-0863">Zinc-finger</keyword>
<dbReference type="InterPro" id="IPR011011">
    <property type="entry name" value="Znf_FYVE_PHD"/>
</dbReference>
<dbReference type="GeneID" id="104728592"/>
<reference evidence="8" key="2">
    <citation type="submission" date="2025-08" db="UniProtKB">
        <authorList>
            <consortium name="RefSeq"/>
        </authorList>
    </citation>
    <scope>IDENTIFICATION</scope>
    <source>
        <tissue evidence="8">Leaf</tissue>
    </source>
</reference>
<feature type="domain" description="PHD-type" evidence="6">
    <location>
        <begin position="75"/>
        <end position="122"/>
    </location>
</feature>
<evidence type="ECO:0000313" key="7">
    <source>
        <dbReference type="Proteomes" id="UP000694864"/>
    </source>
</evidence>
<feature type="compositionally biased region" description="Basic and acidic residues" evidence="5">
    <location>
        <begin position="56"/>
        <end position="69"/>
    </location>
</feature>
<dbReference type="PANTHER" id="PTHR24102:SF28">
    <property type="entry name" value="PHD-TYPE DOMAIN-CONTAINING PROTEIN"/>
    <property type="match status" value="1"/>
</dbReference>
<dbReference type="CDD" id="cd15532">
    <property type="entry name" value="PHD2_CHD_II"/>
    <property type="match status" value="1"/>
</dbReference>